<evidence type="ECO:0000256" key="2">
    <source>
        <dbReference type="ARBA" id="ARBA00023125"/>
    </source>
</evidence>
<dbReference type="AlphaFoldDB" id="S0ETD8"/>
<dbReference type="PROSITE" id="PS50932">
    <property type="entry name" value="HTH_LACI_2"/>
    <property type="match status" value="1"/>
</dbReference>
<sequence length="370" mass="41210">MQLAQPVKLIRKDAYEAMARRITMQEIAEKVGLSKSTVSYVLNGRGDVVRIPKETQKRIFDAARSLGYHPNALARGLAHKRTCTIAVVMQYPLLFAGWSGFTNELLHGVTDAAITLEYDLMLHTRKTTPEWYLEEQDPVSAEAARLMDGRVDGALLLRDVDDPLAEILYAHNFPAVLMFTHTTKPHIWYVDCDNTTGAVLAVEHLLRLGHRRILHVAGSPHSGAAQERIQGYRCAMERAGIAVKEEWIQEATSPAADFSQIAALFQLSAQERPTAVFAWSDDVAVRLLQILRSLGLRVPQDVAIVGFDSTGMCDHVDPPLSSVRQPVYDMAHKAVELLHARLRGMRVKPFQIRVAPTLDVRRSCGAYLVS</sequence>
<dbReference type="SUPFAM" id="SSF53822">
    <property type="entry name" value="Periplasmic binding protein-like I"/>
    <property type="match status" value="1"/>
</dbReference>
<keyword evidence="1" id="KW-0805">Transcription regulation</keyword>
<dbReference type="SMART" id="SM00354">
    <property type="entry name" value="HTH_LACI"/>
    <property type="match status" value="1"/>
</dbReference>
<evidence type="ECO:0000313" key="6">
    <source>
        <dbReference type="EMBL" id="CCW34753.1"/>
    </source>
</evidence>
<evidence type="ECO:0000256" key="1">
    <source>
        <dbReference type="ARBA" id="ARBA00023015"/>
    </source>
</evidence>
<dbReference type="KEGG" id="ccz:CCALI_00931"/>
<dbReference type="GO" id="GO:0003700">
    <property type="term" value="F:DNA-binding transcription factor activity"/>
    <property type="evidence" value="ECO:0007669"/>
    <property type="project" value="TreeGrafter"/>
</dbReference>
<dbReference type="Proteomes" id="UP000014227">
    <property type="component" value="Chromosome I"/>
</dbReference>
<dbReference type="InterPro" id="IPR028082">
    <property type="entry name" value="Peripla_BP_I"/>
</dbReference>
<gene>
    <name evidence="6" type="ORF">CCALI_00931</name>
</gene>
<dbReference type="CDD" id="cd01392">
    <property type="entry name" value="HTH_LacI"/>
    <property type="match status" value="1"/>
</dbReference>
<dbReference type="OrthoDB" id="59108at2"/>
<dbReference type="InterPro" id="IPR000843">
    <property type="entry name" value="HTH_LacI"/>
</dbReference>
<dbReference type="GO" id="GO:0000976">
    <property type="term" value="F:transcription cis-regulatory region binding"/>
    <property type="evidence" value="ECO:0007669"/>
    <property type="project" value="TreeGrafter"/>
</dbReference>
<dbReference type="PANTHER" id="PTHR30146:SF109">
    <property type="entry name" value="HTH-TYPE TRANSCRIPTIONAL REGULATOR GALS"/>
    <property type="match status" value="1"/>
</dbReference>
<dbReference type="PROSITE" id="PS50943">
    <property type="entry name" value="HTH_CROC1"/>
    <property type="match status" value="1"/>
</dbReference>
<dbReference type="CDD" id="cd06267">
    <property type="entry name" value="PBP1_LacI_sugar_binding-like"/>
    <property type="match status" value="1"/>
</dbReference>
<dbReference type="Gene3D" id="3.40.50.2300">
    <property type="match status" value="2"/>
</dbReference>
<dbReference type="PATRIC" id="fig|1303518.3.peg.943"/>
<evidence type="ECO:0000313" key="7">
    <source>
        <dbReference type="Proteomes" id="UP000014227"/>
    </source>
</evidence>
<protein>
    <submittedName>
        <fullName evidence="6">Transcriptional regulator, LacI family</fullName>
    </submittedName>
</protein>
<accession>S0ETD8</accession>
<dbReference type="HOGENOM" id="CLU_037628_6_2_0"/>
<dbReference type="STRING" id="454171.CP488_00224"/>
<dbReference type="InParanoid" id="S0ETD8"/>
<dbReference type="Gene3D" id="1.10.260.40">
    <property type="entry name" value="lambda repressor-like DNA-binding domains"/>
    <property type="match status" value="1"/>
</dbReference>
<keyword evidence="7" id="KW-1185">Reference proteome</keyword>
<organism evidence="6 7">
    <name type="scientific">Chthonomonas calidirosea (strain DSM 23976 / ICMP 18418 / T49)</name>
    <dbReference type="NCBI Taxonomy" id="1303518"/>
    <lineage>
        <taxon>Bacteria</taxon>
        <taxon>Bacillati</taxon>
        <taxon>Armatimonadota</taxon>
        <taxon>Chthonomonadia</taxon>
        <taxon>Chthonomonadales</taxon>
        <taxon>Chthonomonadaceae</taxon>
        <taxon>Chthonomonas</taxon>
    </lineage>
</organism>
<dbReference type="Pfam" id="PF00356">
    <property type="entry name" value="LacI"/>
    <property type="match status" value="1"/>
</dbReference>
<keyword evidence="2" id="KW-0238">DNA-binding</keyword>
<proteinExistence type="predicted"/>
<dbReference type="InterPro" id="IPR046335">
    <property type="entry name" value="LacI/GalR-like_sensor"/>
</dbReference>
<evidence type="ECO:0000259" key="5">
    <source>
        <dbReference type="PROSITE" id="PS50943"/>
    </source>
</evidence>
<dbReference type="EMBL" id="HF951689">
    <property type="protein sequence ID" value="CCW34753.1"/>
    <property type="molecule type" value="Genomic_DNA"/>
</dbReference>
<dbReference type="eggNOG" id="COG1609">
    <property type="taxonomic scope" value="Bacteria"/>
</dbReference>
<dbReference type="SUPFAM" id="SSF47413">
    <property type="entry name" value="lambda repressor-like DNA-binding domains"/>
    <property type="match status" value="1"/>
</dbReference>
<feature type="domain" description="HTH cro/C1-type" evidence="5">
    <location>
        <begin position="19"/>
        <end position="45"/>
    </location>
</feature>
<feature type="domain" description="HTH lacI-type" evidence="4">
    <location>
        <begin position="22"/>
        <end position="79"/>
    </location>
</feature>
<evidence type="ECO:0000259" key="4">
    <source>
        <dbReference type="PROSITE" id="PS50932"/>
    </source>
</evidence>
<dbReference type="InterPro" id="IPR010982">
    <property type="entry name" value="Lambda_DNA-bd_dom_sf"/>
</dbReference>
<reference evidence="7" key="1">
    <citation type="submission" date="2013-03" db="EMBL/GenBank/DDBJ databases">
        <title>Genome sequence of Chthonomonas calidirosea, the first sequenced genome from the Armatimonadetes phylum (formally candidate division OP10).</title>
        <authorList>
            <person name="Lee K.C.Y."/>
            <person name="Morgan X.C."/>
            <person name="Dunfield P.F."/>
            <person name="Tamas I."/>
            <person name="Houghton K.M."/>
            <person name="Vyssotski M."/>
            <person name="Ryan J.L.J."/>
            <person name="Lagutin K."/>
            <person name="McDonald I.R."/>
            <person name="Stott M.B."/>
        </authorList>
    </citation>
    <scope>NUCLEOTIDE SEQUENCE [LARGE SCALE GENOMIC DNA]</scope>
    <source>
        <strain evidence="7">DSM 23976 / ICMP 18418 / T49</strain>
    </source>
</reference>
<keyword evidence="3" id="KW-0804">Transcription</keyword>
<evidence type="ECO:0000256" key="3">
    <source>
        <dbReference type="ARBA" id="ARBA00023163"/>
    </source>
</evidence>
<name>S0ETD8_CHTCT</name>
<dbReference type="InterPro" id="IPR001387">
    <property type="entry name" value="Cro/C1-type_HTH"/>
</dbReference>
<dbReference type="PANTHER" id="PTHR30146">
    <property type="entry name" value="LACI-RELATED TRANSCRIPTIONAL REPRESSOR"/>
    <property type="match status" value="1"/>
</dbReference>
<dbReference type="Pfam" id="PF13377">
    <property type="entry name" value="Peripla_BP_3"/>
    <property type="match status" value="1"/>
</dbReference>